<proteinExistence type="predicted"/>
<keyword evidence="3" id="KW-1185">Reference proteome</keyword>
<reference evidence="2" key="1">
    <citation type="journal article" date="2022" name="bioRxiv">
        <title>Sequencing and chromosome-scale assembly of the giantPleurodeles waltlgenome.</title>
        <authorList>
            <person name="Brown T."/>
            <person name="Elewa A."/>
            <person name="Iarovenko S."/>
            <person name="Subramanian E."/>
            <person name="Araus A.J."/>
            <person name="Petzold A."/>
            <person name="Susuki M."/>
            <person name="Suzuki K.-i.T."/>
            <person name="Hayashi T."/>
            <person name="Toyoda A."/>
            <person name="Oliveira C."/>
            <person name="Osipova E."/>
            <person name="Leigh N.D."/>
            <person name="Simon A."/>
            <person name="Yun M.H."/>
        </authorList>
    </citation>
    <scope>NUCLEOTIDE SEQUENCE</scope>
    <source>
        <strain evidence="2">20211129_DDA</strain>
        <tissue evidence="2">Liver</tissue>
    </source>
</reference>
<protein>
    <submittedName>
        <fullName evidence="2">Uncharacterized protein</fullName>
    </submittedName>
</protein>
<evidence type="ECO:0000256" key="1">
    <source>
        <dbReference type="SAM" id="MobiDB-lite"/>
    </source>
</evidence>
<comment type="caution">
    <text evidence="2">The sequence shown here is derived from an EMBL/GenBank/DDBJ whole genome shotgun (WGS) entry which is preliminary data.</text>
</comment>
<dbReference type="Proteomes" id="UP001066276">
    <property type="component" value="Chromosome 6"/>
</dbReference>
<dbReference type="AlphaFoldDB" id="A0AAV7QGT8"/>
<evidence type="ECO:0000313" key="2">
    <source>
        <dbReference type="EMBL" id="KAJ1137465.1"/>
    </source>
</evidence>
<sequence>MPVGRKWASNQRAPSPTSDVHPITPPSNMADQTQGATMDRILQEISGACRRLEGMDNAMTSLTGETKSMRLNIAGFQSRATGLEQRVSTVESHITSSLDGDQELLYLRSKLTELEDSHGDNIHFLGFPKNIEGVDTHSYLLQTLPKLTGLTFDPPPGISKSAQTRAQMTG</sequence>
<name>A0AAV7QGT8_PLEWA</name>
<dbReference type="EMBL" id="JANPWB010000010">
    <property type="protein sequence ID" value="KAJ1137465.1"/>
    <property type="molecule type" value="Genomic_DNA"/>
</dbReference>
<organism evidence="2 3">
    <name type="scientific">Pleurodeles waltl</name>
    <name type="common">Iberian ribbed newt</name>
    <dbReference type="NCBI Taxonomy" id="8319"/>
    <lineage>
        <taxon>Eukaryota</taxon>
        <taxon>Metazoa</taxon>
        <taxon>Chordata</taxon>
        <taxon>Craniata</taxon>
        <taxon>Vertebrata</taxon>
        <taxon>Euteleostomi</taxon>
        <taxon>Amphibia</taxon>
        <taxon>Batrachia</taxon>
        <taxon>Caudata</taxon>
        <taxon>Salamandroidea</taxon>
        <taxon>Salamandridae</taxon>
        <taxon>Pleurodelinae</taxon>
        <taxon>Pleurodeles</taxon>
    </lineage>
</organism>
<evidence type="ECO:0000313" key="3">
    <source>
        <dbReference type="Proteomes" id="UP001066276"/>
    </source>
</evidence>
<gene>
    <name evidence="2" type="ORF">NDU88_003863</name>
</gene>
<feature type="region of interest" description="Disordered" evidence="1">
    <location>
        <begin position="1"/>
        <end position="33"/>
    </location>
</feature>
<feature type="compositionally biased region" description="Polar residues" evidence="1">
    <location>
        <begin position="8"/>
        <end position="18"/>
    </location>
</feature>
<accession>A0AAV7QGT8</accession>
<dbReference type="Gene3D" id="1.20.5.340">
    <property type="match status" value="1"/>
</dbReference>